<proteinExistence type="inferred from homology"/>
<feature type="compositionally biased region" description="Polar residues" evidence="6">
    <location>
        <begin position="131"/>
        <end position="140"/>
    </location>
</feature>
<evidence type="ECO:0000256" key="1">
    <source>
        <dbReference type="ARBA" id="ARBA00004749"/>
    </source>
</evidence>
<dbReference type="InterPro" id="IPR051409">
    <property type="entry name" value="Atypical_kinase_ADCK"/>
</dbReference>
<dbReference type="PANTHER" id="PTHR43851">
    <property type="match status" value="1"/>
</dbReference>
<keyword evidence="5" id="KW-0067">ATP-binding</keyword>
<evidence type="ECO:0000256" key="6">
    <source>
        <dbReference type="SAM" id="MobiDB-lite"/>
    </source>
</evidence>
<feature type="compositionally biased region" description="Basic and acidic residues" evidence="6">
    <location>
        <begin position="114"/>
        <end position="128"/>
    </location>
</feature>
<evidence type="ECO:0000256" key="2">
    <source>
        <dbReference type="ARBA" id="ARBA00009670"/>
    </source>
</evidence>
<evidence type="ECO:0000256" key="3">
    <source>
        <dbReference type="ARBA" id="ARBA00022679"/>
    </source>
</evidence>
<feature type="region of interest" description="Disordered" evidence="6">
    <location>
        <begin position="93"/>
        <end position="186"/>
    </location>
</feature>
<dbReference type="InterPro" id="IPR034646">
    <property type="entry name" value="ADCK3_dom"/>
</dbReference>
<comment type="similarity">
    <text evidence="2">Belongs to the protein kinase superfamily. ADCK protein kinase family.</text>
</comment>
<keyword evidence="8" id="KW-1185">Reference proteome</keyword>
<dbReference type="CDD" id="cd13970">
    <property type="entry name" value="ABC1_ADCK3"/>
    <property type="match status" value="1"/>
</dbReference>
<evidence type="ECO:0000259" key="7">
    <source>
        <dbReference type="Pfam" id="PF03109"/>
    </source>
</evidence>
<dbReference type="PANTHER" id="PTHR43851:SF3">
    <property type="entry name" value="COENZYME Q8"/>
    <property type="match status" value="1"/>
</dbReference>
<dbReference type="InterPro" id="IPR004147">
    <property type="entry name" value="ABC1_dom"/>
</dbReference>
<dbReference type="Pfam" id="PF03109">
    <property type="entry name" value="ABC1"/>
    <property type="match status" value="1"/>
</dbReference>
<evidence type="ECO:0000256" key="4">
    <source>
        <dbReference type="ARBA" id="ARBA00022741"/>
    </source>
</evidence>
<feature type="domain" description="ABC1 atypical kinase-like" evidence="7">
    <location>
        <begin position="286"/>
        <end position="530"/>
    </location>
</feature>
<dbReference type="WBParaSite" id="PSAMB.scaffold1972size26331.g15824.t1">
    <property type="protein sequence ID" value="PSAMB.scaffold1972size26331.g15824.t1"/>
    <property type="gene ID" value="PSAMB.scaffold1972size26331.g15824"/>
</dbReference>
<protein>
    <submittedName>
        <fullName evidence="9">ABC1 atypical kinase-like domain-containing protein</fullName>
    </submittedName>
</protein>
<dbReference type="GO" id="GO:0006744">
    <property type="term" value="P:ubiquinone biosynthetic process"/>
    <property type="evidence" value="ECO:0007669"/>
    <property type="project" value="TreeGrafter"/>
</dbReference>
<sequence>MSTHRRWSDVTAMLRGLQLLARSQMGHEMRSLEENLSKRWGQGFRSRFVRNSLPQADNSVPSSIPEVVEQTQNVAADVKELAELFNRGINSNEGREILNTGHSPTPAQFALSEEQSKKSRSKELHRDPPLNSASVTAATEKSSDARFAEGQQRKTRFVSPELPKNTDFIQHTTPQQLSERSNERAVPSSRIARAASFGSLAFGLGAGAVAEFTRRTFDFTGLTKSSDTVMETVMGKSNVFLTPANVERIVQTLCKVRGAALKLGQMLSIQDSTLINPALLEILERVRYSADFMPLRQVQKVLRQEFGDDWRDKVAEFDEKPFAAASIGQVHRAVLHDGREVAVKIQYPGVADGIDSDIDNLVSVLSFGGLFPKGMFLEQFVKVTRAELKLECDYEREARAMQQFRQLILDDKHYYVPQVIPELTSKRVLTAELISGVPVDKCTDQPQAVRDYIATKFIELCLKEIFQWRFMQTDPNWSNFFFGRHPTTGEWRLVLLDFGAARSFSKKFVDQYMNIIKAAYDKDEQKMLEYSRNIGFLTGYESKVMERAHCDAILIMGETLASDAPYDFSQQNVTKRIHHLIPVMLEHRLTPPPEEIYSLHRKLSGSYLLATKLKANVACGPLFSEIHANYKFGPDNSSDIDIDNVPDKK</sequence>
<name>A0A914VHS4_9BILA</name>
<dbReference type="SUPFAM" id="SSF56112">
    <property type="entry name" value="Protein kinase-like (PK-like)"/>
    <property type="match status" value="1"/>
</dbReference>
<dbReference type="AlphaFoldDB" id="A0A914VHS4"/>
<evidence type="ECO:0000256" key="5">
    <source>
        <dbReference type="ARBA" id="ARBA00022840"/>
    </source>
</evidence>
<dbReference type="Proteomes" id="UP000887566">
    <property type="component" value="Unplaced"/>
</dbReference>
<keyword evidence="3" id="KW-0808">Transferase</keyword>
<keyword evidence="4" id="KW-0547">Nucleotide-binding</keyword>
<evidence type="ECO:0000313" key="8">
    <source>
        <dbReference type="Proteomes" id="UP000887566"/>
    </source>
</evidence>
<evidence type="ECO:0000313" key="9">
    <source>
        <dbReference type="WBParaSite" id="PSAMB.scaffold1972size26331.g15824.t1"/>
    </source>
</evidence>
<dbReference type="GO" id="GO:0016740">
    <property type="term" value="F:transferase activity"/>
    <property type="evidence" value="ECO:0007669"/>
    <property type="project" value="UniProtKB-KW"/>
</dbReference>
<dbReference type="InterPro" id="IPR011009">
    <property type="entry name" value="Kinase-like_dom_sf"/>
</dbReference>
<reference evidence="9" key="1">
    <citation type="submission" date="2022-11" db="UniProtKB">
        <authorList>
            <consortium name="WormBaseParasite"/>
        </authorList>
    </citation>
    <scope>IDENTIFICATION</scope>
</reference>
<comment type="pathway">
    <text evidence="1">Cofactor biosynthesis; ubiquinone biosynthesis.</text>
</comment>
<feature type="compositionally biased region" description="Polar residues" evidence="6">
    <location>
        <begin position="167"/>
        <end position="179"/>
    </location>
</feature>
<organism evidence="8 9">
    <name type="scientific">Plectus sambesii</name>
    <dbReference type="NCBI Taxonomy" id="2011161"/>
    <lineage>
        <taxon>Eukaryota</taxon>
        <taxon>Metazoa</taxon>
        <taxon>Ecdysozoa</taxon>
        <taxon>Nematoda</taxon>
        <taxon>Chromadorea</taxon>
        <taxon>Plectida</taxon>
        <taxon>Plectina</taxon>
        <taxon>Plectoidea</taxon>
        <taxon>Plectidae</taxon>
        <taxon>Plectus</taxon>
    </lineage>
</organism>
<dbReference type="GO" id="GO:0005524">
    <property type="term" value="F:ATP binding"/>
    <property type="evidence" value="ECO:0007669"/>
    <property type="project" value="UniProtKB-KW"/>
</dbReference>
<accession>A0A914VHS4</accession>